<dbReference type="KEGG" id="lmes:AB8B23_05260"/>
<evidence type="ECO:0000313" key="1">
    <source>
        <dbReference type="EMBL" id="XDU65565.1"/>
    </source>
</evidence>
<accession>A0AB39VE29</accession>
<gene>
    <name evidence="1" type="ORF">AB8B23_05260</name>
</gene>
<name>A0AB39VE29_9FUSO</name>
<dbReference type="AlphaFoldDB" id="A0AB39VE29"/>
<organism evidence="1">
    <name type="scientific">Leptotrichia mesophila</name>
    <dbReference type="NCBI Taxonomy" id="3239303"/>
    <lineage>
        <taxon>Bacteria</taxon>
        <taxon>Fusobacteriati</taxon>
        <taxon>Fusobacteriota</taxon>
        <taxon>Fusobacteriia</taxon>
        <taxon>Fusobacteriales</taxon>
        <taxon>Leptotrichiaceae</taxon>
        <taxon>Leptotrichia</taxon>
    </lineage>
</organism>
<sequence length="53" mass="6315">MQNNFTTFRPEIKGVKIEKVVLVCNIYHVYGTRYDIRLNHCNRRMNLTTGLLM</sequence>
<proteinExistence type="predicted"/>
<reference evidence="1" key="1">
    <citation type="submission" date="2024-07" db="EMBL/GenBank/DDBJ databases">
        <authorList>
            <person name="Li X.-J."/>
            <person name="Wang X."/>
        </authorList>
    </citation>
    <scope>NUCLEOTIDE SEQUENCE</scope>
    <source>
        <strain evidence="1">HSP-342</strain>
    </source>
</reference>
<dbReference type="EMBL" id="CP165646">
    <property type="protein sequence ID" value="XDU65565.1"/>
    <property type="molecule type" value="Genomic_DNA"/>
</dbReference>
<dbReference type="RefSeq" id="WP_369713753.1">
    <property type="nucleotide sequence ID" value="NZ_CP165646.1"/>
</dbReference>
<protein>
    <submittedName>
        <fullName evidence="1">Uncharacterized protein</fullName>
    </submittedName>
</protein>